<evidence type="ECO:0000313" key="1">
    <source>
        <dbReference type="EMBL" id="JAE25823.1"/>
    </source>
</evidence>
<accession>A0A0A9GYZ1</accession>
<protein>
    <submittedName>
        <fullName evidence="1">Uncharacterized protein</fullName>
    </submittedName>
</protein>
<reference evidence="1" key="2">
    <citation type="journal article" date="2015" name="Data Brief">
        <title>Shoot transcriptome of the giant reed, Arundo donax.</title>
        <authorList>
            <person name="Barrero R.A."/>
            <person name="Guerrero F.D."/>
            <person name="Moolhuijzen P."/>
            <person name="Goolsby J.A."/>
            <person name="Tidwell J."/>
            <person name="Bellgard S.E."/>
            <person name="Bellgard M.I."/>
        </authorList>
    </citation>
    <scope>NUCLEOTIDE SEQUENCE</scope>
    <source>
        <tissue evidence="1">Shoot tissue taken approximately 20 cm above the soil surface</tissue>
    </source>
</reference>
<sequence length="34" mass="4051">MSLRVNKVGLHFNRKQVQCSVKYYLLPNFFSSFV</sequence>
<dbReference type="EMBL" id="GBRH01172073">
    <property type="protein sequence ID" value="JAE25823.1"/>
    <property type="molecule type" value="Transcribed_RNA"/>
</dbReference>
<dbReference type="AlphaFoldDB" id="A0A0A9GYZ1"/>
<proteinExistence type="predicted"/>
<organism evidence="1">
    <name type="scientific">Arundo donax</name>
    <name type="common">Giant reed</name>
    <name type="synonym">Donax arundinaceus</name>
    <dbReference type="NCBI Taxonomy" id="35708"/>
    <lineage>
        <taxon>Eukaryota</taxon>
        <taxon>Viridiplantae</taxon>
        <taxon>Streptophyta</taxon>
        <taxon>Embryophyta</taxon>
        <taxon>Tracheophyta</taxon>
        <taxon>Spermatophyta</taxon>
        <taxon>Magnoliopsida</taxon>
        <taxon>Liliopsida</taxon>
        <taxon>Poales</taxon>
        <taxon>Poaceae</taxon>
        <taxon>PACMAD clade</taxon>
        <taxon>Arundinoideae</taxon>
        <taxon>Arundineae</taxon>
        <taxon>Arundo</taxon>
    </lineage>
</organism>
<reference evidence="1" key="1">
    <citation type="submission" date="2014-09" db="EMBL/GenBank/DDBJ databases">
        <authorList>
            <person name="Magalhaes I.L.F."/>
            <person name="Oliveira U."/>
            <person name="Santos F.R."/>
            <person name="Vidigal T.H.D.A."/>
            <person name="Brescovit A.D."/>
            <person name="Santos A.J."/>
        </authorList>
    </citation>
    <scope>NUCLEOTIDE SEQUENCE</scope>
    <source>
        <tissue evidence="1">Shoot tissue taken approximately 20 cm above the soil surface</tissue>
    </source>
</reference>
<name>A0A0A9GYZ1_ARUDO</name>